<dbReference type="PANTHER" id="PTHR11706">
    <property type="entry name" value="SOLUTE CARRIER PROTEIN FAMILY 11 MEMBER"/>
    <property type="match status" value="1"/>
</dbReference>
<organism evidence="8 9">
    <name type="scientific">Aquimarina litoralis</name>
    <dbReference type="NCBI Taxonomy" id="584605"/>
    <lineage>
        <taxon>Bacteria</taxon>
        <taxon>Pseudomonadati</taxon>
        <taxon>Bacteroidota</taxon>
        <taxon>Flavobacteriia</taxon>
        <taxon>Flavobacteriales</taxon>
        <taxon>Flavobacteriaceae</taxon>
        <taxon>Aquimarina</taxon>
    </lineage>
</organism>
<keyword evidence="6 7" id="KW-0472">Membrane</keyword>
<evidence type="ECO:0000256" key="7">
    <source>
        <dbReference type="SAM" id="Phobius"/>
    </source>
</evidence>
<keyword evidence="4" id="KW-0769">Symport</keyword>
<dbReference type="Pfam" id="PF01566">
    <property type="entry name" value="Nramp"/>
    <property type="match status" value="1"/>
</dbReference>
<name>A0ABN1J431_9FLAO</name>
<dbReference type="NCBIfam" id="NF037982">
    <property type="entry name" value="Nramp_1"/>
    <property type="match status" value="1"/>
</dbReference>
<evidence type="ECO:0000256" key="5">
    <source>
        <dbReference type="ARBA" id="ARBA00022989"/>
    </source>
</evidence>
<dbReference type="Proteomes" id="UP001501758">
    <property type="component" value="Unassembled WGS sequence"/>
</dbReference>
<feature type="transmembrane region" description="Helical" evidence="7">
    <location>
        <begin position="250"/>
        <end position="270"/>
    </location>
</feature>
<feature type="transmembrane region" description="Helical" evidence="7">
    <location>
        <begin position="365"/>
        <end position="383"/>
    </location>
</feature>
<feature type="transmembrane region" description="Helical" evidence="7">
    <location>
        <begin position="338"/>
        <end position="359"/>
    </location>
</feature>
<protein>
    <submittedName>
        <fullName evidence="8">Nramp family divalent metal transporter</fullName>
    </submittedName>
</protein>
<dbReference type="EMBL" id="BAAAGE010000003">
    <property type="protein sequence ID" value="GAA0727978.1"/>
    <property type="molecule type" value="Genomic_DNA"/>
</dbReference>
<feature type="transmembrane region" description="Helical" evidence="7">
    <location>
        <begin position="99"/>
        <end position="116"/>
    </location>
</feature>
<evidence type="ECO:0000313" key="8">
    <source>
        <dbReference type="EMBL" id="GAA0727978.1"/>
    </source>
</evidence>
<keyword evidence="9" id="KW-1185">Reference proteome</keyword>
<feature type="transmembrane region" description="Helical" evidence="7">
    <location>
        <begin position="395"/>
        <end position="417"/>
    </location>
</feature>
<feature type="transmembrane region" description="Helical" evidence="7">
    <location>
        <begin position="295"/>
        <end position="318"/>
    </location>
</feature>
<feature type="transmembrane region" description="Helical" evidence="7">
    <location>
        <begin position="209"/>
        <end position="229"/>
    </location>
</feature>
<comment type="caution">
    <text evidence="8">The sequence shown here is derived from an EMBL/GenBank/DDBJ whole genome shotgun (WGS) entry which is preliminary data.</text>
</comment>
<keyword evidence="5 7" id="KW-1133">Transmembrane helix</keyword>
<accession>A0ABN1J431</accession>
<feature type="transmembrane region" description="Helical" evidence="7">
    <location>
        <begin position="171"/>
        <end position="189"/>
    </location>
</feature>
<keyword evidence="2" id="KW-0813">Transport</keyword>
<feature type="transmembrane region" description="Helical" evidence="7">
    <location>
        <begin position="28"/>
        <end position="49"/>
    </location>
</feature>
<gene>
    <name evidence="8" type="ORF">GCM10009430_36670</name>
</gene>
<evidence type="ECO:0000256" key="4">
    <source>
        <dbReference type="ARBA" id="ARBA00022847"/>
    </source>
</evidence>
<evidence type="ECO:0000256" key="3">
    <source>
        <dbReference type="ARBA" id="ARBA00022692"/>
    </source>
</evidence>
<dbReference type="PANTHER" id="PTHR11706:SF33">
    <property type="entry name" value="NATURAL RESISTANCE-ASSOCIATED MACROPHAGE PROTEIN 2"/>
    <property type="match status" value="1"/>
</dbReference>
<comment type="subcellular location">
    <subcellularLocation>
        <location evidence="1">Membrane</location>
        <topology evidence="1">Multi-pass membrane protein</topology>
    </subcellularLocation>
</comment>
<proteinExistence type="predicted"/>
<feature type="transmembrane region" description="Helical" evidence="7">
    <location>
        <begin position="55"/>
        <end position="78"/>
    </location>
</feature>
<evidence type="ECO:0000256" key="1">
    <source>
        <dbReference type="ARBA" id="ARBA00004141"/>
    </source>
</evidence>
<dbReference type="InterPro" id="IPR001046">
    <property type="entry name" value="NRAMP_fam"/>
</dbReference>
<dbReference type="PRINTS" id="PR00447">
    <property type="entry name" value="NATRESASSCMP"/>
</dbReference>
<evidence type="ECO:0000256" key="2">
    <source>
        <dbReference type="ARBA" id="ARBA00022448"/>
    </source>
</evidence>
<feature type="transmembrane region" description="Helical" evidence="7">
    <location>
        <begin position="136"/>
        <end position="159"/>
    </location>
</feature>
<keyword evidence="3 7" id="KW-0812">Transmembrane</keyword>
<evidence type="ECO:0000313" key="9">
    <source>
        <dbReference type="Proteomes" id="UP001501758"/>
    </source>
</evidence>
<reference evidence="8 9" key="1">
    <citation type="journal article" date="2019" name="Int. J. Syst. Evol. Microbiol.">
        <title>The Global Catalogue of Microorganisms (GCM) 10K type strain sequencing project: providing services to taxonomists for standard genome sequencing and annotation.</title>
        <authorList>
            <consortium name="The Broad Institute Genomics Platform"/>
            <consortium name="The Broad Institute Genome Sequencing Center for Infectious Disease"/>
            <person name="Wu L."/>
            <person name="Ma J."/>
        </authorList>
    </citation>
    <scope>NUCLEOTIDE SEQUENCE [LARGE SCALE GENOMIC DNA]</scope>
    <source>
        <strain evidence="8 9">JCM 15974</strain>
    </source>
</reference>
<sequence length="423" mass="45339">MFSANVHCPINILIHNYMIKWLPKIGPGTLVTAAFIGPGTVTVCTMAGVQFGFTLLWALVLSIVACVVLQEMSARLGLVTQQGLSEVVKSQFANKAIRWILIALMLSAIFIGNAAYEAGNISGGVLGVSTIIGSPTIQIGSIPLNYVSVLIGIVAFLLLYIGNYKILERSLIVLVLFMSLAFIIAAMVTKPDISLLVKGFIPDLSSDKILTIVGLIGTTVVPYNLFLHASIVSEKWNSKDDLPAVRRDTVVAIVLGGLVSMAIIVAGAAIQQSEINNAADLAKGLEPVFGSMAKYVLSLGLFAAGITSAITAPLAAAYVVKGCLGWEDGLKSKRFRMVWMFILFLGVLFSSFGIKSIVIIQFAQVANGVLLPIVAIFLLWVMNQKKLLGNYTNSKLQNIVGVLIVFVTCFLGFRGIWKVLISL</sequence>
<evidence type="ECO:0000256" key="6">
    <source>
        <dbReference type="ARBA" id="ARBA00023136"/>
    </source>
</evidence>